<dbReference type="RefSeq" id="WP_242338886.1">
    <property type="nucleotide sequence ID" value="NZ_CP071872.1"/>
</dbReference>
<organism evidence="1 2">
    <name type="scientific">Streptomyces formicae</name>
    <dbReference type="NCBI Taxonomy" id="1616117"/>
    <lineage>
        <taxon>Bacteria</taxon>
        <taxon>Bacillati</taxon>
        <taxon>Actinomycetota</taxon>
        <taxon>Actinomycetes</taxon>
        <taxon>Kitasatosporales</taxon>
        <taxon>Streptomycetaceae</taxon>
        <taxon>Streptomyces</taxon>
    </lineage>
</organism>
<protein>
    <submittedName>
        <fullName evidence="1">Uncharacterized protein</fullName>
    </submittedName>
</protein>
<evidence type="ECO:0000313" key="2">
    <source>
        <dbReference type="Proteomes" id="UP000828924"/>
    </source>
</evidence>
<dbReference type="Proteomes" id="UP000828924">
    <property type="component" value="Chromosome"/>
</dbReference>
<name>A0ABY3WZW1_9ACTN</name>
<reference evidence="1 2" key="1">
    <citation type="submission" date="2021-03" db="EMBL/GenBank/DDBJ databases">
        <title>Complete genome of Streptomyces formicae strain 1H-GS9 (DSM 100524).</title>
        <authorList>
            <person name="Atanasov K.E."/>
            <person name="Altabella T."/>
            <person name="Ferrer A."/>
        </authorList>
    </citation>
    <scope>NUCLEOTIDE SEQUENCE [LARGE SCALE GENOMIC DNA]</scope>
    <source>
        <strain evidence="1 2">1H-GS9</strain>
    </source>
</reference>
<gene>
    <name evidence="1" type="ORF">J4032_04560</name>
</gene>
<keyword evidence="2" id="KW-1185">Reference proteome</keyword>
<evidence type="ECO:0000313" key="1">
    <source>
        <dbReference type="EMBL" id="UNM16332.1"/>
    </source>
</evidence>
<dbReference type="EMBL" id="CP071872">
    <property type="protein sequence ID" value="UNM16332.1"/>
    <property type="molecule type" value="Genomic_DNA"/>
</dbReference>
<proteinExistence type="predicted"/>
<accession>A0ABY3WZW1</accession>
<sequence>MDVVEMIAAADERSLAASGLACLDRCLPLLADETDVLRPLWAGIAAGEDGWADRLATARAALDATPVADEAAAPVRRMIGAAPSEWAPGPLAEWATACSALALELHQDLDPSGGADGPLVTGEQRRQLQILEVLSATPGGAGLRRALDLSVEGQRVLRAALSRRARAAQGAS</sequence>